<reference evidence="1 2" key="1">
    <citation type="submission" date="2018-07" db="EMBL/GenBank/DDBJ databases">
        <title>Genome sequences of Haloplanus salinus JCM 18368T.</title>
        <authorList>
            <person name="Kim Y.B."/>
            <person name="Roh S.W."/>
        </authorList>
    </citation>
    <scope>NUCLEOTIDE SEQUENCE [LARGE SCALE GENOMIC DNA]</scope>
    <source>
        <strain evidence="1 2">JCM 18368</strain>
    </source>
</reference>
<dbReference type="PANTHER" id="PTHR41247">
    <property type="entry name" value="HTH-TYPE TRANSCRIPTIONAL REPRESSOR YCNK"/>
    <property type="match status" value="1"/>
</dbReference>
<proteinExistence type="predicted"/>
<dbReference type="PROSITE" id="PS51318">
    <property type="entry name" value="TAT"/>
    <property type="match status" value="1"/>
</dbReference>
<dbReference type="PANTHER" id="PTHR41247:SF1">
    <property type="entry name" value="HTH-TYPE TRANSCRIPTIONAL REPRESSOR YCNK"/>
    <property type="match status" value="1"/>
</dbReference>
<accession>A0A368ND09</accession>
<dbReference type="Pfam" id="PF05573">
    <property type="entry name" value="NosL"/>
    <property type="match status" value="1"/>
</dbReference>
<organism evidence="1 2">
    <name type="scientific">Haloplanus salinus</name>
    <dbReference type="NCBI Taxonomy" id="1126245"/>
    <lineage>
        <taxon>Archaea</taxon>
        <taxon>Methanobacteriati</taxon>
        <taxon>Methanobacteriota</taxon>
        <taxon>Stenosarchaea group</taxon>
        <taxon>Halobacteria</taxon>
        <taxon>Halobacteriales</taxon>
        <taxon>Haloferacaceae</taxon>
        <taxon>Haloplanus</taxon>
    </lineage>
</organism>
<dbReference type="Gene3D" id="3.30.70.2050">
    <property type="match status" value="1"/>
</dbReference>
<gene>
    <name evidence="1" type="ORF">DU504_14760</name>
</gene>
<keyword evidence="2" id="KW-1185">Reference proteome</keyword>
<name>A0A368ND09_9EURY</name>
<sequence length="189" mass="19897">MDGHPLRDTSRRRVLLGTAAAAGVGLAGCLGSSDRPAPISLDEPLSCDQCGMVINQQPGPSGQTYYRDNSPEGHDPPARFCSTVCTFRHRFATESRGWRPRVTYLTDYAVVDYRVRQEGGAQVVSAHLAADHFAATEGLDVVVGSEVEGAMGPAIVPFGDGDAAAEFASTYGGDVIAAEDVSRQLVAQG</sequence>
<protein>
    <submittedName>
        <fullName evidence="1">Nitrous oxide reductase accessory protein NosL</fullName>
    </submittedName>
</protein>
<evidence type="ECO:0000313" key="2">
    <source>
        <dbReference type="Proteomes" id="UP000252189"/>
    </source>
</evidence>
<dbReference type="InterPro" id="IPR006311">
    <property type="entry name" value="TAT_signal"/>
</dbReference>
<dbReference type="PROSITE" id="PS51257">
    <property type="entry name" value="PROKAR_LIPOPROTEIN"/>
    <property type="match status" value="1"/>
</dbReference>
<dbReference type="InterPro" id="IPR008719">
    <property type="entry name" value="N2O_reductase_NosL"/>
</dbReference>
<dbReference type="AlphaFoldDB" id="A0A368ND09"/>
<evidence type="ECO:0000313" key="1">
    <source>
        <dbReference type="EMBL" id="RCU48452.1"/>
    </source>
</evidence>
<dbReference type="EMBL" id="QPHM01000001">
    <property type="protein sequence ID" value="RCU48452.1"/>
    <property type="molecule type" value="Genomic_DNA"/>
</dbReference>
<dbReference type="Proteomes" id="UP000252189">
    <property type="component" value="Unassembled WGS sequence"/>
</dbReference>
<dbReference type="RefSeq" id="WP_114450084.1">
    <property type="nucleotide sequence ID" value="NZ_QPHM01000001.1"/>
</dbReference>
<dbReference type="OrthoDB" id="162738at2157"/>
<dbReference type="SUPFAM" id="SSF160387">
    <property type="entry name" value="NosL/MerB-like"/>
    <property type="match status" value="1"/>
</dbReference>
<comment type="caution">
    <text evidence="1">The sequence shown here is derived from an EMBL/GenBank/DDBJ whole genome shotgun (WGS) entry which is preliminary data.</text>
</comment>